<evidence type="ECO:0000313" key="2">
    <source>
        <dbReference type="Proteomes" id="UP000245626"/>
    </source>
</evidence>
<gene>
    <name evidence="1" type="ORF">IE53DRAFT_366175</name>
</gene>
<reference evidence="1 2" key="1">
    <citation type="journal article" date="2018" name="Mol. Biol. Evol.">
        <title>Broad Genomic Sampling Reveals a Smut Pathogenic Ancestry of the Fungal Clade Ustilaginomycotina.</title>
        <authorList>
            <person name="Kijpornyongpan T."/>
            <person name="Mondo S.J."/>
            <person name="Barry K."/>
            <person name="Sandor L."/>
            <person name="Lee J."/>
            <person name="Lipzen A."/>
            <person name="Pangilinan J."/>
            <person name="LaButti K."/>
            <person name="Hainaut M."/>
            <person name="Henrissat B."/>
            <person name="Grigoriev I.V."/>
            <person name="Spatafora J.W."/>
            <person name="Aime M.C."/>
        </authorList>
    </citation>
    <scope>NUCLEOTIDE SEQUENCE [LARGE SCALE GENOMIC DNA]</scope>
    <source>
        <strain evidence="1 2">SA 807</strain>
    </source>
</reference>
<dbReference type="EMBL" id="KZ819716">
    <property type="protein sequence ID" value="PWN53628.1"/>
    <property type="molecule type" value="Genomic_DNA"/>
</dbReference>
<organism evidence="1 2">
    <name type="scientific">Violaceomyces palustris</name>
    <dbReference type="NCBI Taxonomy" id="1673888"/>
    <lineage>
        <taxon>Eukaryota</taxon>
        <taxon>Fungi</taxon>
        <taxon>Dikarya</taxon>
        <taxon>Basidiomycota</taxon>
        <taxon>Ustilaginomycotina</taxon>
        <taxon>Ustilaginomycetes</taxon>
        <taxon>Violaceomycetales</taxon>
        <taxon>Violaceomycetaceae</taxon>
        <taxon>Violaceomyces</taxon>
    </lineage>
</organism>
<dbReference type="Proteomes" id="UP000245626">
    <property type="component" value="Unassembled WGS sequence"/>
</dbReference>
<evidence type="ECO:0000313" key="1">
    <source>
        <dbReference type="EMBL" id="PWN53628.1"/>
    </source>
</evidence>
<protein>
    <submittedName>
        <fullName evidence="1">Uncharacterized protein</fullName>
    </submittedName>
</protein>
<accession>A0ACD0P6C7</accession>
<keyword evidence="2" id="KW-1185">Reference proteome</keyword>
<sequence>MSQFSDLFLSPGLSQGLSQGPSQGRESPTATMTAVFDLENGAAQPSRNESIFEEDEEIMPPPFSPSNPRPGTTSSSQRPYWYPMEKRVLVLAMKAQGVFDPNYSSARQNDAWQEVSSIVTQYGSPLGIPPRPIQGCKARWKRIYEKLVENGRHGVATGGNEEEEPLDQVLEELRVLYDSRSTRDTSAKRSAKRRAQEQRQEIRNQGQSVSNASSETYNRARLQGMTCSDGSRNSVAIPSPVASPQSSAASSPIRRRTSSSSGSQAATEVDEALVDVLRKVAGALDGRHRSSEQDIRDMEERIVERVEREMSRQISSLKEVLLGFRSQGSLG</sequence>
<proteinExistence type="predicted"/>
<name>A0ACD0P6C7_9BASI</name>